<dbReference type="EMBL" id="RWGY01000035">
    <property type="protein sequence ID" value="TVU13209.1"/>
    <property type="molecule type" value="Genomic_DNA"/>
</dbReference>
<dbReference type="OrthoDB" id="695275at2759"/>
<reference evidence="1 2" key="1">
    <citation type="journal article" date="2019" name="Sci. Rep.">
        <title>A high-quality genome of Eragrostis curvula grass provides insights into Poaceae evolution and supports new strategies to enhance forage quality.</title>
        <authorList>
            <person name="Carballo J."/>
            <person name="Santos B.A.C.M."/>
            <person name="Zappacosta D."/>
            <person name="Garbus I."/>
            <person name="Selva J.P."/>
            <person name="Gallo C.A."/>
            <person name="Diaz A."/>
            <person name="Albertini E."/>
            <person name="Caccamo M."/>
            <person name="Echenique V."/>
        </authorList>
    </citation>
    <scope>NUCLEOTIDE SEQUENCE [LARGE SCALE GENOMIC DNA]</scope>
    <source>
        <strain evidence="2">cv. Victoria</strain>
        <tissue evidence="1">Leaf</tissue>
    </source>
</reference>
<gene>
    <name evidence="1" type="ORF">EJB05_40744</name>
</gene>
<evidence type="ECO:0000313" key="2">
    <source>
        <dbReference type="Proteomes" id="UP000324897"/>
    </source>
</evidence>
<feature type="non-terminal residue" evidence="1">
    <location>
        <position position="1"/>
    </location>
</feature>
<dbReference type="SUPFAM" id="SSF52058">
    <property type="entry name" value="L domain-like"/>
    <property type="match status" value="1"/>
</dbReference>
<dbReference type="Proteomes" id="UP000324897">
    <property type="component" value="Unassembled WGS sequence"/>
</dbReference>
<organism evidence="1 2">
    <name type="scientific">Eragrostis curvula</name>
    <name type="common">weeping love grass</name>
    <dbReference type="NCBI Taxonomy" id="38414"/>
    <lineage>
        <taxon>Eukaryota</taxon>
        <taxon>Viridiplantae</taxon>
        <taxon>Streptophyta</taxon>
        <taxon>Embryophyta</taxon>
        <taxon>Tracheophyta</taxon>
        <taxon>Spermatophyta</taxon>
        <taxon>Magnoliopsida</taxon>
        <taxon>Liliopsida</taxon>
        <taxon>Poales</taxon>
        <taxon>Poaceae</taxon>
        <taxon>PACMAD clade</taxon>
        <taxon>Chloridoideae</taxon>
        <taxon>Eragrostideae</taxon>
        <taxon>Eragrostidinae</taxon>
        <taxon>Eragrostis</taxon>
    </lineage>
</organism>
<proteinExistence type="predicted"/>
<name>A0A5J9TP87_9POAL</name>
<comment type="caution">
    <text evidence="1">The sequence shown here is derived from an EMBL/GenBank/DDBJ whole genome shotgun (WGS) entry which is preliminary data.</text>
</comment>
<sequence length="303" mass="33591">MTIMTTPSALANKLENAQLQRNQLQQTEEDEEIIVAEQLQPGEGQLELPPHLCSSLRLLSIQNCLDLTLVQQEGLQGLSSLVSLEIGCCPKFLSDYASSPCCPFPSSLERLHLKGMGATGPRGEGFWTFLTQGHIAVLSVIDCPGYFAGLATTLVQNEKIWSHKLQDLNADDAAALFTTPLCSLLSSSLTKLCLSDDMVVTFTEDQGYALQLLTSLQVLEFLGCRQLEALPPFLDRLSKLERIGLTCCPRLRWSVQKLPSSLQVLDVRDSNNDALIQECRKLRQTIPEVLLSHHLFDFDISFE</sequence>
<evidence type="ECO:0000313" key="1">
    <source>
        <dbReference type="EMBL" id="TVU13209.1"/>
    </source>
</evidence>
<keyword evidence="2" id="KW-1185">Reference proteome</keyword>
<protein>
    <submittedName>
        <fullName evidence="1">Uncharacterized protein</fullName>
    </submittedName>
</protein>
<dbReference type="Gene3D" id="3.80.10.10">
    <property type="entry name" value="Ribonuclease Inhibitor"/>
    <property type="match status" value="1"/>
</dbReference>
<dbReference type="Gramene" id="TVU13209">
    <property type="protein sequence ID" value="TVU13209"/>
    <property type="gene ID" value="EJB05_40744"/>
</dbReference>
<dbReference type="InterPro" id="IPR032675">
    <property type="entry name" value="LRR_dom_sf"/>
</dbReference>
<dbReference type="AlphaFoldDB" id="A0A5J9TP87"/>
<accession>A0A5J9TP87</accession>